<sequence>MSNGLWKSLPPPIPSLRPSSPYWSYISLFSGPLSTS</sequence>
<accession>A0A0A9EGE7</accession>
<protein>
    <submittedName>
        <fullName evidence="1">Uncharacterized protein</fullName>
    </submittedName>
</protein>
<name>A0A0A9EGE7_ARUDO</name>
<organism evidence="1">
    <name type="scientific">Arundo donax</name>
    <name type="common">Giant reed</name>
    <name type="synonym">Donax arundinaceus</name>
    <dbReference type="NCBI Taxonomy" id="35708"/>
    <lineage>
        <taxon>Eukaryota</taxon>
        <taxon>Viridiplantae</taxon>
        <taxon>Streptophyta</taxon>
        <taxon>Embryophyta</taxon>
        <taxon>Tracheophyta</taxon>
        <taxon>Spermatophyta</taxon>
        <taxon>Magnoliopsida</taxon>
        <taxon>Liliopsida</taxon>
        <taxon>Poales</taxon>
        <taxon>Poaceae</taxon>
        <taxon>PACMAD clade</taxon>
        <taxon>Arundinoideae</taxon>
        <taxon>Arundineae</taxon>
        <taxon>Arundo</taxon>
    </lineage>
</organism>
<dbReference type="AlphaFoldDB" id="A0A0A9EGE7"/>
<proteinExistence type="predicted"/>
<evidence type="ECO:0000313" key="1">
    <source>
        <dbReference type="EMBL" id="JAD98078.1"/>
    </source>
</evidence>
<reference evidence="1" key="1">
    <citation type="submission" date="2014-09" db="EMBL/GenBank/DDBJ databases">
        <authorList>
            <person name="Magalhaes I.L.F."/>
            <person name="Oliveira U."/>
            <person name="Santos F.R."/>
            <person name="Vidigal T.H.D.A."/>
            <person name="Brescovit A.D."/>
            <person name="Santos A.J."/>
        </authorList>
    </citation>
    <scope>NUCLEOTIDE SEQUENCE</scope>
    <source>
        <tissue evidence="1">Shoot tissue taken approximately 20 cm above the soil surface</tissue>
    </source>
</reference>
<dbReference type="EMBL" id="GBRH01199817">
    <property type="protein sequence ID" value="JAD98078.1"/>
    <property type="molecule type" value="Transcribed_RNA"/>
</dbReference>
<reference evidence="1" key="2">
    <citation type="journal article" date="2015" name="Data Brief">
        <title>Shoot transcriptome of the giant reed, Arundo donax.</title>
        <authorList>
            <person name="Barrero R.A."/>
            <person name="Guerrero F.D."/>
            <person name="Moolhuijzen P."/>
            <person name="Goolsby J.A."/>
            <person name="Tidwell J."/>
            <person name="Bellgard S.E."/>
            <person name="Bellgard M.I."/>
        </authorList>
    </citation>
    <scope>NUCLEOTIDE SEQUENCE</scope>
    <source>
        <tissue evidence="1">Shoot tissue taken approximately 20 cm above the soil surface</tissue>
    </source>
</reference>